<keyword evidence="5 7" id="KW-0378">Hydrolase</keyword>
<dbReference type="Gene3D" id="3.40.50.1820">
    <property type="entry name" value="alpha/beta hydrolase"/>
    <property type="match status" value="1"/>
</dbReference>
<dbReference type="InterPro" id="IPR029058">
    <property type="entry name" value="AB_hydrolase_fold"/>
</dbReference>
<dbReference type="InterPro" id="IPR001563">
    <property type="entry name" value="Peptidase_S10"/>
</dbReference>
<dbReference type="Pfam" id="PF00450">
    <property type="entry name" value="Peptidase_S10"/>
    <property type="match status" value="1"/>
</dbReference>
<reference evidence="8 9" key="1">
    <citation type="journal article" date="2013" name="PLoS Genet.">
        <title>Genomic mechanisms accounting for the adaptation to parasitism in nematode-trapping fungi.</title>
        <authorList>
            <person name="Meerupati T."/>
            <person name="Andersson K.M."/>
            <person name="Friman E."/>
            <person name="Kumar D."/>
            <person name="Tunlid A."/>
            <person name="Ahren D."/>
        </authorList>
    </citation>
    <scope>NUCLEOTIDE SEQUENCE [LARGE SCALE GENOMIC DNA]</scope>
    <source>
        <strain evidence="8 9">CBS 200.50</strain>
    </source>
</reference>
<protein>
    <recommendedName>
        <fullName evidence="7">Carboxypeptidase</fullName>
        <ecNumber evidence="7">3.4.16.-</ecNumber>
    </recommendedName>
</protein>
<dbReference type="AlphaFoldDB" id="S8C6U7"/>
<dbReference type="GO" id="GO:0004185">
    <property type="term" value="F:serine-type carboxypeptidase activity"/>
    <property type="evidence" value="ECO:0007669"/>
    <property type="project" value="UniProtKB-UniRule"/>
</dbReference>
<evidence type="ECO:0000256" key="1">
    <source>
        <dbReference type="ARBA" id="ARBA00009431"/>
    </source>
</evidence>
<keyword evidence="6" id="KW-0325">Glycoprotein</keyword>
<accession>S8C6U7</accession>
<gene>
    <name evidence="8" type="ORF">H072_2622</name>
</gene>
<dbReference type="GO" id="GO:0006508">
    <property type="term" value="P:proteolysis"/>
    <property type="evidence" value="ECO:0007669"/>
    <property type="project" value="UniProtKB-KW"/>
</dbReference>
<dbReference type="PANTHER" id="PTHR11802">
    <property type="entry name" value="SERINE PROTEASE FAMILY S10 SERINE CARBOXYPEPTIDASE"/>
    <property type="match status" value="1"/>
</dbReference>
<dbReference type="OMA" id="PEFACKN"/>
<dbReference type="PANTHER" id="PTHR11802:SF113">
    <property type="entry name" value="SERINE CARBOXYPEPTIDASE CTSA-4.1"/>
    <property type="match status" value="1"/>
</dbReference>
<dbReference type="EC" id="3.4.16.-" evidence="7"/>
<reference evidence="9" key="2">
    <citation type="submission" date="2013-04" db="EMBL/GenBank/DDBJ databases">
        <title>Genomic mechanisms accounting for the adaptation to parasitism in nematode-trapping fungi.</title>
        <authorList>
            <person name="Ahren D.G."/>
        </authorList>
    </citation>
    <scope>NUCLEOTIDE SEQUENCE [LARGE SCALE GENOMIC DNA]</scope>
    <source>
        <strain evidence="9">CBS 200.50</strain>
    </source>
</reference>
<dbReference type="OrthoDB" id="443318at2759"/>
<evidence type="ECO:0000256" key="4">
    <source>
        <dbReference type="ARBA" id="ARBA00022729"/>
    </source>
</evidence>
<dbReference type="EMBL" id="AQGS01000079">
    <property type="protein sequence ID" value="EPS43422.1"/>
    <property type="molecule type" value="Genomic_DNA"/>
</dbReference>
<proteinExistence type="inferred from homology"/>
<evidence type="ECO:0000256" key="3">
    <source>
        <dbReference type="ARBA" id="ARBA00022670"/>
    </source>
</evidence>
<dbReference type="InterPro" id="IPR018202">
    <property type="entry name" value="Ser_caboxypep_ser_AS"/>
</dbReference>
<dbReference type="SUPFAM" id="SSF53474">
    <property type="entry name" value="alpha/beta-Hydrolases"/>
    <property type="match status" value="1"/>
</dbReference>
<organism evidence="8 9">
    <name type="scientific">Dactylellina haptotyla (strain CBS 200.50)</name>
    <name type="common">Nematode-trapping fungus</name>
    <name type="synonym">Monacrosporium haptotylum</name>
    <dbReference type="NCBI Taxonomy" id="1284197"/>
    <lineage>
        <taxon>Eukaryota</taxon>
        <taxon>Fungi</taxon>
        <taxon>Dikarya</taxon>
        <taxon>Ascomycota</taxon>
        <taxon>Pezizomycotina</taxon>
        <taxon>Orbiliomycetes</taxon>
        <taxon>Orbiliales</taxon>
        <taxon>Orbiliaceae</taxon>
        <taxon>Dactylellina</taxon>
    </lineage>
</organism>
<keyword evidence="9" id="KW-1185">Reference proteome</keyword>
<dbReference type="STRING" id="1284197.S8C6U7"/>
<keyword evidence="4" id="KW-0732">Signal</keyword>
<evidence type="ECO:0000256" key="7">
    <source>
        <dbReference type="RuleBase" id="RU361156"/>
    </source>
</evidence>
<evidence type="ECO:0000313" key="8">
    <source>
        <dbReference type="EMBL" id="EPS43422.1"/>
    </source>
</evidence>
<evidence type="ECO:0000313" key="9">
    <source>
        <dbReference type="Proteomes" id="UP000015100"/>
    </source>
</evidence>
<comment type="similarity">
    <text evidence="1 7">Belongs to the peptidase S10 family.</text>
</comment>
<evidence type="ECO:0000256" key="5">
    <source>
        <dbReference type="ARBA" id="ARBA00022801"/>
    </source>
</evidence>
<comment type="caution">
    <text evidence="8">The sequence shown here is derived from an EMBL/GenBank/DDBJ whole genome shotgun (WGS) entry which is preliminary data.</text>
</comment>
<name>S8C6U7_DACHA</name>
<evidence type="ECO:0000256" key="6">
    <source>
        <dbReference type="ARBA" id="ARBA00023180"/>
    </source>
</evidence>
<keyword evidence="2 7" id="KW-0121">Carboxypeptidase</keyword>
<sequence>MGVFKQGPSLINAGQPVRNPYSLTNKASVIFIDQPVNVGFSHSKARVANSGQGSKYVVSFLKLWFEKFPKYRNLDFHIAAESYGGTYASALTKEIIADGTFKLKSVIIGSAVIDAKAYFPQYYKMPCGLTEVSPSLVSNTTCQKMAAAAPECLKQLDACYDNKNDKTCFDASSTCWGTLGSVPKLSGRNWYDIRQTCGQPGVECELKDLDTERYVNQPSVLRTLGVESTGLKYASCDEKVFGEFWRSADAMKPHHRNLADALKANIPVFIYGGDADMLCPVRANLQTAEELVWGGSDEFKQARFQGYTSRTTGKKVGLTKSAKGLKFTRIHDAGHEVGWYQMDTLEQMYDEWFQYVKTRI</sequence>
<dbReference type="eggNOG" id="KOG1282">
    <property type="taxonomic scope" value="Eukaryota"/>
</dbReference>
<dbReference type="Proteomes" id="UP000015100">
    <property type="component" value="Unassembled WGS sequence"/>
</dbReference>
<dbReference type="PROSITE" id="PS00131">
    <property type="entry name" value="CARBOXYPEPT_SER_SER"/>
    <property type="match status" value="1"/>
</dbReference>
<keyword evidence="3 7" id="KW-0645">Protease</keyword>
<evidence type="ECO:0000256" key="2">
    <source>
        <dbReference type="ARBA" id="ARBA00022645"/>
    </source>
</evidence>
<dbReference type="HOGENOM" id="CLU_008523_10_4_1"/>
<dbReference type="GO" id="GO:0000324">
    <property type="term" value="C:fungal-type vacuole"/>
    <property type="evidence" value="ECO:0007669"/>
    <property type="project" value="TreeGrafter"/>
</dbReference>
<dbReference type="PRINTS" id="PR00724">
    <property type="entry name" value="CRBOXYPTASEC"/>
</dbReference>
<dbReference type="Gene3D" id="1.10.287.410">
    <property type="match status" value="1"/>
</dbReference>